<dbReference type="PROSITE" id="PS00131">
    <property type="entry name" value="CARBOXYPEPT_SER_SER"/>
    <property type="match status" value="1"/>
</dbReference>
<evidence type="ECO:0000256" key="3">
    <source>
        <dbReference type="ARBA" id="ARBA00022525"/>
    </source>
</evidence>
<evidence type="ECO:0000313" key="12">
    <source>
        <dbReference type="Proteomes" id="UP000734854"/>
    </source>
</evidence>
<evidence type="ECO:0000256" key="8">
    <source>
        <dbReference type="ARBA" id="ARBA00023180"/>
    </source>
</evidence>
<evidence type="ECO:0000313" key="11">
    <source>
        <dbReference type="EMBL" id="KAG6482408.1"/>
    </source>
</evidence>
<keyword evidence="4 9" id="KW-0121">Carboxypeptidase</keyword>
<protein>
    <recommendedName>
        <fullName evidence="9">Carboxypeptidase</fullName>
        <ecNumber evidence="9">3.4.16.-</ecNumber>
    </recommendedName>
</protein>
<evidence type="ECO:0000256" key="9">
    <source>
        <dbReference type="RuleBase" id="RU361156"/>
    </source>
</evidence>
<keyword evidence="3" id="KW-0964">Secreted</keyword>
<comment type="caution">
    <text evidence="11">The sequence shown here is derived from an EMBL/GenBank/DDBJ whole genome shotgun (WGS) entry which is preliminary data.</text>
</comment>
<dbReference type="Pfam" id="PF00450">
    <property type="entry name" value="Peptidase_S10"/>
    <property type="match status" value="1"/>
</dbReference>
<evidence type="ECO:0000256" key="6">
    <source>
        <dbReference type="ARBA" id="ARBA00022801"/>
    </source>
</evidence>
<keyword evidence="9" id="KW-0645">Protease</keyword>
<feature type="region of interest" description="Disordered" evidence="10">
    <location>
        <begin position="539"/>
        <end position="565"/>
    </location>
</feature>
<feature type="chain" id="PRO_5035337471" description="Carboxypeptidase" evidence="9">
    <location>
        <begin position="24"/>
        <end position="565"/>
    </location>
</feature>
<keyword evidence="6 9" id="KW-0378">Hydrolase</keyword>
<dbReference type="PANTHER" id="PTHR11802:SF132">
    <property type="entry name" value="SERINE CARBOXYPEPTIDASE-LIKE 36-RELATED"/>
    <property type="match status" value="1"/>
</dbReference>
<dbReference type="GO" id="GO:0004185">
    <property type="term" value="F:serine-type carboxypeptidase activity"/>
    <property type="evidence" value="ECO:0007669"/>
    <property type="project" value="UniProtKB-UniRule"/>
</dbReference>
<evidence type="ECO:0000256" key="2">
    <source>
        <dbReference type="ARBA" id="ARBA00009431"/>
    </source>
</evidence>
<dbReference type="EC" id="3.4.16.-" evidence="9"/>
<evidence type="ECO:0000256" key="5">
    <source>
        <dbReference type="ARBA" id="ARBA00022729"/>
    </source>
</evidence>
<evidence type="ECO:0000256" key="7">
    <source>
        <dbReference type="ARBA" id="ARBA00023157"/>
    </source>
</evidence>
<evidence type="ECO:0000256" key="10">
    <source>
        <dbReference type="SAM" id="MobiDB-lite"/>
    </source>
</evidence>
<comment type="subcellular location">
    <subcellularLocation>
        <location evidence="1">Secreted</location>
    </subcellularLocation>
</comment>
<dbReference type="GO" id="GO:0006508">
    <property type="term" value="P:proteolysis"/>
    <property type="evidence" value="ECO:0007669"/>
    <property type="project" value="UniProtKB-KW"/>
</dbReference>
<gene>
    <name evidence="11" type="ORF">ZIOFF_059039</name>
</gene>
<dbReference type="EMBL" id="JACMSC010000016">
    <property type="protein sequence ID" value="KAG6482408.1"/>
    <property type="molecule type" value="Genomic_DNA"/>
</dbReference>
<evidence type="ECO:0000256" key="1">
    <source>
        <dbReference type="ARBA" id="ARBA00004613"/>
    </source>
</evidence>
<dbReference type="GO" id="GO:0005773">
    <property type="term" value="C:vacuole"/>
    <property type="evidence" value="ECO:0007669"/>
    <property type="project" value="TreeGrafter"/>
</dbReference>
<dbReference type="PANTHER" id="PTHR11802">
    <property type="entry name" value="SERINE PROTEASE FAMILY S10 SERINE CARBOXYPEPTIDASE"/>
    <property type="match status" value="1"/>
</dbReference>
<keyword evidence="7" id="KW-1015">Disulfide bond</keyword>
<dbReference type="PRINTS" id="PR00724">
    <property type="entry name" value="CRBOXYPTASEC"/>
</dbReference>
<name>A0A8J5FAM4_ZINOF</name>
<dbReference type="InterPro" id="IPR001563">
    <property type="entry name" value="Peptidase_S10"/>
</dbReference>
<dbReference type="FunFam" id="3.40.50.1820:FF:000030">
    <property type="entry name" value="Carboxypeptidase"/>
    <property type="match status" value="1"/>
</dbReference>
<reference evidence="11 12" key="1">
    <citation type="submission" date="2020-08" db="EMBL/GenBank/DDBJ databases">
        <title>Plant Genome Project.</title>
        <authorList>
            <person name="Zhang R.-G."/>
        </authorList>
    </citation>
    <scope>NUCLEOTIDE SEQUENCE [LARGE SCALE GENOMIC DNA]</scope>
    <source>
        <tissue evidence="11">Rhizome</tissue>
    </source>
</reference>
<comment type="similarity">
    <text evidence="2 9">Belongs to the peptidase S10 family.</text>
</comment>
<keyword evidence="5 9" id="KW-0732">Signal</keyword>
<organism evidence="11 12">
    <name type="scientific">Zingiber officinale</name>
    <name type="common">Ginger</name>
    <name type="synonym">Amomum zingiber</name>
    <dbReference type="NCBI Taxonomy" id="94328"/>
    <lineage>
        <taxon>Eukaryota</taxon>
        <taxon>Viridiplantae</taxon>
        <taxon>Streptophyta</taxon>
        <taxon>Embryophyta</taxon>
        <taxon>Tracheophyta</taxon>
        <taxon>Spermatophyta</taxon>
        <taxon>Magnoliopsida</taxon>
        <taxon>Liliopsida</taxon>
        <taxon>Zingiberales</taxon>
        <taxon>Zingiberaceae</taxon>
        <taxon>Zingiber</taxon>
    </lineage>
</organism>
<dbReference type="InterPro" id="IPR018202">
    <property type="entry name" value="Ser_caboxypep_ser_AS"/>
</dbReference>
<feature type="signal peptide" evidence="9">
    <location>
        <begin position="1"/>
        <end position="23"/>
    </location>
</feature>
<dbReference type="InterPro" id="IPR029058">
    <property type="entry name" value="AB_hydrolase_fold"/>
</dbReference>
<dbReference type="Gene3D" id="3.40.50.1820">
    <property type="entry name" value="alpha/beta hydrolase"/>
    <property type="match status" value="1"/>
</dbReference>
<dbReference type="Proteomes" id="UP000734854">
    <property type="component" value="Unassembled WGS sequence"/>
</dbReference>
<accession>A0A8J5FAM4</accession>
<dbReference type="GO" id="GO:0005576">
    <property type="term" value="C:extracellular region"/>
    <property type="evidence" value="ECO:0007669"/>
    <property type="project" value="UniProtKB-SubCell"/>
</dbReference>
<evidence type="ECO:0000256" key="4">
    <source>
        <dbReference type="ARBA" id="ARBA00022645"/>
    </source>
</evidence>
<keyword evidence="12" id="KW-1185">Reference proteome</keyword>
<proteinExistence type="inferred from homology"/>
<keyword evidence="8" id="KW-0325">Glycoprotein</keyword>
<dbReference type="Gene3D" id="6.10.250.940">
    <property type="match status" value="1"/>
</dbReference>
<sequence length="565" mass="63405">MKPSFSCLCFFFLLCLLQCGASGTRQQGDALNKFYFNNRAGRFSSSWPSSLLLVSNLESKVYDNSRLKEGDKVVRLPGQPADVHFDQYAGYVTVEKPNGRALFYYFAEAAENSGSKPLVLWLNGGPGCSSLGYGAMEELRPFRVMSDGKTLYRNPYAWNEVANVLFLESPAGVGFSYSNTTSDYAKSGDRRTAIDALIFLVNWFERFPEYKGRDFFITGESYAGHYVPQLAHAILHHKDRLINRKGVAIGNAVINEETDRKGLFDYFWTHALIADETIVSIHKFCNFSLDTQQQPPECDRAVDEASRVFDEVNIYNIYAPLCFSASVTPTPKLPSIENFDPCTSNYVEAYLNNPAVQKALHANVTKLNYTWSGCSGDFDGRVPVTSTRYSLNKLKLKVKASWRAWMLNSEVDNYLVLNPCIIIHTYIFGDFDGRVPVTASRYSLNKLKLKVKASWRAWMLNSEVDNYLVLNLFVIIHTYILTTDNPAIESSTAAVSGELPFDPLPVFEGSPSEGEVVPQKRRKMCKLVHAQIPKRQAPSIEVPSCGVPSTLLSPTQEEPIREEAQ</sequence>
<dbReference type="SUPFAM" id="SSF53474">
    <property type="entry name" value="alpha/beta-Hydrolases"/>
    <property type="match status" value="1"/>
</dbReference>
<dbReference type="AlphaFoldDB" id="A0A8J5FAM4"/>